<keyword evidence="2" id="KW-1185">Reference proteome</keyword>
<dbReference type="Proteomes" id="UP001433508">
    <property type="component" value="Unassembled WGS sequence"/>
</dbReference>
<evidence type="ECO:0000313" key="1">
    <source>
        <dbReference type="EMBL" id="KAK9237425.1"/>
    </source>
</evidence>
<evidence type="ECO:0000313" key="2">
    <source>
        <dbReference type="Proteomes" id="UP001433508"/>
    </source>
</evidence>
<dbReference type="EMBL" id="MU971369">
    <property type="protein sequence ID" value="KAK9237425.1"/>
    <property type="molecule type" value="Genomic_DNA"/>
</dbReference>
<gene>
    <name evidence="1" type="ORF">V1525DRAFT_343887</name>
</gene>
<comment type="caution">
    <text evidence="1">The sequence shown here is derived from an EMBL/GenBank/DDBJ whole genome shotgun (WGS) entry which is preliminary data.</text>
</comment>
<accession>A0ACC3T1M5</accession>
<sequence length="355" mass="40085">MIFCLVTHKYGTRRHFKSESEIVESGFSQLTRSTSVYQCNKIEAIRRRLSPDTEVEVPASWDEYERVKELLENEYIKYIPSVLYDSARQSAIIKAAPSALHSTMAGCILTSIRAEAVQLHQMARNLVQKAEETSTRSTAHGHTSRLYDGALTYLDGNKQTLMIAVEIAVSQNYDSLRAASSYDVCALRCRLRIAMLIKEGRRGRRPPTRHYGSDQEVQAAVEDAENTFSDQLVQRPCGPLVWDGITWFGNVQQVELETYRCQGDDPEIRPDTVLSPSQSFVIVRNGQYVGDSMPGNLRELVLGDCIPTHILSSEEVGTTPVNFFTRDWFEANFRTALNSTAVQRIWGKSEVRTPH</sequence>
<protein>
    <submittedName>
        <fullName evidence="1">Uncharacterized protein</fullName>
    </submittedName>
</protein>
<name>A0ACC3T1M5_LIPKO</name>
<organism evidence="1 2">
    <name type="scientific">Lipomyces kononenkoae</name>
    <name type="common">Yeast</name>
    <dbReference type="NCBI Taxonomy" id="34357"/>
    <lineage>
        <taxon>Eukaryota</taxon>
        <taxon>Fungi</taxon>
        <taxon>Dikarya</taxon>
        <taxon>Ascomycota</taxon>
        <taxon>Saccharomycotina</taxon>
        <taxon>Lipomycetes</taxon>
        <taxon>Lipomycetales</taxon>
        <taxon>Lipomycetaceae</taxon>
        <taxon>Lipomyces</taxon>
    </lineage>
</organism>
<proteinExistence type="predicted"/>
<reference evidence="2" key="1">
    <citation type="journal article" date="2024" name="Front. Bioeng. Biotechnol.">
        <title>Genome-scale model development and genomic sequencing of the oleaginous clade Lipomyces.</title>
        <authorList>
            <person name="Czajka J.J."/>
            <person name="Han Y."/>
            <person name="Kim J."/>
            <person name="Mondo S.J."/>
            <person name="Hofstad B.A."/>
            <person name="Robles A."/>
            <person name="Haridas S."/>
            <person name="Riley R."/>
            <person name="LaButti K."/>
            <person name="Pangilinan J."/>
            <person name="Andreopoulos W."/>
            <person name="Lipzen A."/>
            <person name="Yan J."/>
            <person name="Wang M."/>
            <person name="Ng V."/>
            <person name="Grigoriev I.V."/>
            <person name="Spatafora J.W."/>
            <person name="Magnuson J.K."/>
            <person name="Baker S.E."/>
            <person name="Pomraning K.R."/>
        </authorList>
    </citation>
    <scope>NUCLEOTIDE SEQUENCE [LARGE SCALE GENOMIC DNA]</scope>
    <source>
        <strain evidence="2">CBS 7786</strain>
    </source>
</reference>